<feature type="region of interest" description="Disordered" evidence="1">
    <location>
        <begin position="1137"/>
        <end position="1167"/>
    </location>
</feature>
<evidence type="ECO:0000313" key="5">
    <source>
        <dbReference type="Proteomes" id="UP001497392"/>
    </source>
</evidence>
<feature type="region of interest" description="Disordered" evidence="1">
    <location>
        <begin position="832"/>
        <end position="875"/>
    </location>
</feature>
<accession>A0ABP1G436</accession>
<dbReference type="InterPro" id="IPR018834">
    <property type="entry name" value="DNA/RNA-bd_Est1-type"/>
</dbReference>
<feature type="region of interest" description="Disordered" evidence="1">
    <location>
        <begin position="895"/>
        <end position="933"/>
    </location>
</feature>
<name>A0ABP1G436_9CHLO</name>
<gene>
    <name evidence="4" type="primary">g7272</name>
    <name evidence="4" type="ORF">VP750_LOCUS6226</name>
</gene>
<dbReference type="PANTHER" id="PTHR15696">
    <property type="entry name" value="SMG-7 SUPPRESSOR WITH MORPHOLOGICAL EFFECT ON GENITALIA PROTEIN 7"/>
    <property type="match status" value="1"/>
</dbReference>
<dbReference type="Pfam" id="PF10374">
    <property type="entry name" value="EST1"/>
    <property type="match status" value="1"/>
</dbReference>
<feature type="region of interest" description="Disordered" evidence="1">
    <location>
        <begin position="262"/>
        <end position="286"/>
    </location>
</feature>
<dbReference type="InterPro" id="IPR011990">
    <property type="entry name" value="TPR-like_helical_dom_sf"/>
</dbReference>
<feature type="compositionally biased region" description="Low complexity" evidence="1">
    <location>
        <begin position="900"/>
        <end position="927"/>
    </location>
</feature>
<feature type="compositionally biased region" description="Low complexity" evidence="1">
    <location>
        <begin position="854"/>
        <end position="865"/>
    </location>
</feature>
<comment type="caution">
    <text evidence="4">The sequence shown here is derived from an EMBL/GenBank/DDBJ whole genome shotgun (WGS) entry which is preliminary data.</text>
</comment>
<feature type="domain" description="Telomerase activating protein Est1-like N-terminal" evidence="3">
    <location>
        <begin position="63"/>
        <end position="179"/>
    </location>
</feature>
<feature type="region of interest" description="Disordered" evidence="1">
    <location>
        <begin position="1207"/>
        <end position="1229"/>
    </location>
</feature>
<feature type="compositionally biased region" description="Polar residues" evidence="1">
    <location>
        <begin position="1155"/>
        <end position="1166"/>
    </location>
</feature>
<evidence type="ECO:0000256" key="1">
    <source>
        <dbReference type="SAM" id="MobiDB-lite"/>
    </source>
</evidence>
<evidence type="ECO:0000259" key="2">
    <source>
        <dbReference type="Pfam" id="PF10373"/>
    </source>
</evidence>
<dbReference type="InterPro" id="IPR019458">
    <property type="entry name" value="Est1-like_N"/>
</dbReference>
<evidence type="ECO:0000313" key="4">
    <source>
        <dbReference type="EMBL" id="CAL5224567.1"/>
    </source>
</evidence>
<dbReference type="Gene3D" id="1.25.40.10">
    <property type="entry name" value="Tetratricopeptide repeat domain"/>
    <property type="match status" value="1"/>
</dbReference>
<dbReference type="PANTHER" id="PTHR15696:SF0">
    <property type="entry name" value="TELOMERASE-BINDING PROTEIN EST1A"/>
    <property type="match status" value="1"/>
</dbReference>
<evidence type="ECO:0000259" key="3">
    <source>
        <dbReference type="Pfam" id="PF10374"/>
    </source>
</evidence>
<proteinExistence type="predicted"/>
<organism evidence="4 5">
    <name type="scientific">Coccomyxa viridis</name>
    <dbReference type="NCBI Taxonomy" id="1274662"/>
    <lineage>
        <taxon>Eukaryota</taxon>
        <taxon>Viridiplantae</taxon>
        <taxon>Chlorophyta</taxon>
        <taxon>core chlorophytes</taxon>
        <taxon>Trebouxiophyceae</taxon>
        <taxon>Trebouxiophyceae incertae sedis</taxon>
        <taxon>Coccomyxaceae</taxon>
        <taxon>Coccomyxa</taxon>
    </lineage>
</organism>
<dbReference type="InterPro" id="IPR045153">
    <property type="entry name" value="Est1/Ebs1-like"/>
</dbReference>
<dbReference type="Proteomes" id="UP001497392">
    <property type="component" value="Unassembled WGS sequence"/>
</dbReference>
<keyword evidence="5" id="KW-1185">Reference proteome</keyword>
<feature type="region of interest" description="Disordered" evidence="1">
    <location>
        <begin position="1335"/>
        <end position="1365"/>
    </location>
</feature>
<feature type="region of interest" description="Disordered" evidence="1">
    <location>
        <begin position="627"/>
        <end position="666"/>
    </location>
</feature>
<feature type="domain" description="DNA/RNA-binding" evidence="2">
    <location>
        <begin position="193"/>
        <end position="497"/>
    </location>
</feature>
<dbReference type="Pfam" id="PF10373">
    <property type="entry name" value="EST1_DNA_bind"/>
    <property type="match status" value="1"/>
</dbReference>
<sequence length="1403" mass="147469">MEGSEGSGPARWRQCGKLVQAVRAGTQEKKFYDESVKALRAQLRAEFEALLLEEYTYAQSKDAEQMLWKTVFYTVIEEFRRRIKAATAQGEKGSEPLRKTTSVFVKFLREASTFYALLTLKLQAAFGQLGFALEFPGLNDLAAATQQTEIPEFKTSLDCRISIYRCLICLGDLARYEEMAVKDANSKKDWSRAEHFYYQAVDVFPEGGNSFNQLAVLATYNEAHLQAVCHYFRSLAVAHPFQVARENLLLLFDQARAKYERLPPSQATPAAPGRGAGRGRGKPAQKPRAPIAQLLPMLAIRFAHAHGVLFCKINLDSFNDILEGAFADLDDLLARPPVARGGNGEARRSDAIVMQLTAMCLFAAWNADYSPPGRPAGYSETLQCAEVKQHVWTLTFGLAARLAFAAACVGDIGMLHAGALLTSPLLPPLNVLLQWMATQHEIFRSHDVDATEVRERAAFWGAICKLLLLMPSPEQSLSSAALPEDWQLRAFGPLNAAHQHLNFQLPRTEKEDGELRLQRILRSLKGIADMLPEQTADQAAQTVSPPRQEELAAAAGFQRAVLRMFGAHDKAPVTSPAPDVHMHEEHSPDNIMPQVDAVAEAPDQAETHVQQADVDDDMDEDEERILYNPGQTPVKATPEPAQPQTAGEADQEQNSKLPEPIMASGAGHDDAGLPDILDQLMADGLVQDVPAAKADDADLNHTTGNARGDGTFSPLSVYGQATPQTATAAEPAPDTIAAGGRAAQLPRDLSDANLGLLEVPEQEEQPDQTHTDASDLMQTLQGQYGQQQPQSVGTDGGILGQFGQADLAAHGRVPTGQFNPTQAYQLQPQQRLYSGPGTVAPPPSALPDPGSLTASQAQASYSAVAGGRPQANGSSVQPVHVHLDMLAARKRADASLATPGGQAQGAAGLPSGQRAAPGAQQQPGAASHIATPDNSAGLNAWQAITDGQQGSANTAAAPVRPPSGAGLSGLPALNAGSFMREGESAGKSGGFLGRDLFANQRSELSRRASPASMWEAADHSLPANMLNAQLQQTPGNVPGNLQGPYGISTLSSGYEGPTGGFYINKEKQPQVPAAPKLGGFYQRDARDVEAQLLAQAYAARTGQPAASEAAAGQAADVSALPQGSAYGRGIAQPGANVGIGGARSNSGGASHKGSRAQSPVTPSTVQHGAAGLSNAAQLPNAAGSWAAGRPLPGNAAALLGQPGQLPGSLLGSGLPQPPQPALWPTQPNQLGQQPGGYNLFAGSLGTNTAISSSMPGLGMGNLGAAGQGLPGFPGYLGQYGAQNAGNGYQSAYGLQNGAVHLGSGQPTAQQGFAGLSNLQLQQRLALLQESSGVGLPGQGLQPSSTASLFGQPAQQPAQPDSSSFSWLDAFQARQEALRAQAAGAAAPSAFPFPGRPIIRGEEL</sequence>
<dbReference type="SUPFAM" id="SSF48452">
    <property type="entry name" value="TPR-like"/>
    <property type="match status" value="1"/>
</dbReference>
<reference evidence="4 5" key="1">
    <citation type="submission" date="2024-06" db="EMBL/GenBank/DDBJ databases">
        <authorList>
            <person name="Kraege A."/>
            <person name="Thomma B."/>
        </authorList>
    </citation>
    <scope>NUCLEOTIDE SEQUENCE [LARGE SCALE GENOMIC DNA]</scope>
</reference>
<protein>
    <submittedName>
        <fullName evidence="4">G7272 protein</fullName>
    </submittedName>
</protein>
<dbReference type="EMBL" id="CAXHTA020000011">
    <property type="protein sequence ID" value="CAL5224567.1"/>
    <property type="molecule type" value="Genomic_DNA"/>
</dbReference>